<reference evidence="2 3" key="3">
    <citation type="journal article" date="2010" name="BMC Genomics">
        <title>Transcriptome sequencing and comparative analysis of cucumber flowers with different sex types.</title>
        <authorList>
            <person name="Guo S."/>
            <person name="Zheng Y."/>
            <person name="Joung J.G."/>
            <person name="Liu S."/>
            <person name="Zhang Z."/>
            <person name="Crasta O.R."/>
            <person name="Sobral B.W."/>
            <person name="Xu Y."/>
            <person name="Huang S."/>
            <person name="Fei Z."/>
        </authorList>
    </citation>
    <scope>NUCLEOTIDE SEQUENCE [LARGE SCALE GENOMIC DNA]</scope>
    <source>
        <strain evidence="3">cv. 9930</strain>
    </source>
</reference>
<dbReference type="Gramene" id="KGN47101">
    <property type="protein sequence ID" value="KGN47101"/>
    <property type="gene ID" value="Csa_6G187940"/>
</dbReference>
<dbReference type="AlphaFoldDB" id="A0A0A0KH63"/>
<dbReference type="EMBL" id="CM002927">
    <property type="protein sequence ID" value="KGN47101.1"/>
    <property type="molecule type" value="Genomic_DNA"/>
</dbReference>
<evidence type="ECO:0000313" key="2">
    <source>
        <dbReference type="EMBL" id="KGN47101.1"/>
    </source>
</evidence>
<feature type="region of interest" description="Disordered" evidence="1">
    <location>
        <begin position="26"/>
        <end position="67"/>
    </location>
</feature>
<organism evidence="2 3">
    <name type="scientific">Cucumis sativus</name>
    <name type="common">Cucumber</name>
    <dbReference type="NCBI Taxonomy" id="3659"/>
    <lineage>
        <taxon>Eukaryota</taxon>
        <taxon>Viridiplantae</taxon>
        <taxon>Streptophyta</taxon>
        <taxon>Embryophyta</taxon>
        <taxon>Tracheophyta</taxon>
        <taxon>Spermatophyta</taxon>
        <taxon>Magnoliopsida</taxon>
        <taxon>eudicotyledons</taxon>
        <taxon>Gunneridae</taxon>
        <taxon>Pentapetalae</taxon>
        <taxon>rosids</taxon>
        <taxon>fabids</taxon>
        <taxon>Cucurbitales</taxon>
        <taxon>Cucurbitaceae</taxon>
        <taxon>Benincaseae</taxon>
        <taxon>Cucumis</taxon>
    </lineage>
</organism>
<reference evidence="2 3" key="4">
    <citation type="journal article" date="2011" name="BMC Genomics">
        <title>RNA-Seq improves annotation of protein-coding genes in the cucumber genome.</title>
        <authorList>
            <person name="Li Z."/>
            <person name="Zhang Z."/>
            <person name="Yan P."/>
            <person name="Huang S."/>
            <person name="Fei Z."/>
            <person name="Lin K."/>
        </authorList>
    </citation>
    <scope>NUCLEOTIDE SEQUENCE [LARGE SCALE GENOMIC DNA]</scope>
    <source>
        <strain evidence="3">cv. 9930</strain>
    </source>
</reference>
<accession>A0A0A0KH63</accession>
<name>A0A0A0KH63_CUCSA</name>
<protein>
    <submittedName>
        <fullName evidence="2">Uncharacterized protein</fullName>
    </submittedName>
</protein>
<proteinExistence type="predicted"/>
<feature type="compositionally biased region" description="Low complexity" evidence="1">
    <location>
        <begin position="58"/>
        <end position="67"/>
    </location>
</feature>
<reference evidence="2 3" key="2">
    <citation type="journal article" date="2009" name="PLoS ONE">
        <title>An integrated genetic and cytogenetic map of the cucumber genome.</title>
        <authorList>
            <person name="Ren Y."/>
            <person name="Zhang Z."/>
            <person name="Liu J."/>
            <person name="Staub J.E."/>
            <person name="Han Y."/>
            <person name="Cheng Z."/>
            <person name="Li X."/>
            <person name="Lu J."/>
            <person name="Miao H."/>
            <person name="Kang H."/>
            <person name="Xie B."/>
            <person name="Gu X."/>
            <person name="Wang X."/>
            <person name="Du Y."/>
            <person name="Jin W."/>
            <person name="Huang S."/>
        </authorList>
    </citation>
    <scope>NUCLEOTIDE SEQUENCE [LARGE SCALE GENOMIC DNA]</scope>
    <source>
        <strain evidence="3">cv. 9930</strain>
    </source>
</reference>
<sequence length="100" mass="11892">MEHEVLNKLPSFFILPLKRTVRTSYQRSQRSRRIEQRVPKRRGRAHSFEVEIPRRPPGRSSRPRVPSPWRYTIARSLPFPTTLEGLHLKRGQIGIFEISY</sequence>
<reference evidence="2 3" key="1">
    <citation type="journal article" date="2009" name="Nat. Genet.">
        <title>The genome of the cucumber, Cucumis sativus L.</title>
        <authorList>
            <person name="Huang S."/>
            <person name="Li R."/>
            <person name="Zhang Z."/>
            <person name="Li L."/>
            <person name="Gu X."/>
            <person name="Fan W."/>
            <person name="Lucas W.J."/>
            <person name="Wang X."/>
            <person name="Xie B."/>
            <person name="Ni P."/>
            <person name="Ren Y."/>
            <person name="Zhu H."/>
            <person name="Li J."/>
            <person name="Lin K."/>
            <person name="Jin W."/>
            <person name="Fei Z."/>
            <person name="Li G."/>
            <person name="Staub J."/>
            <person name="Kilian A."/>
            <person name="van der Vossen E.A."/>
            <person name="Wu Y."/>
            <person name="Guo J."/>
            <person name="He J."/>
            <person name="Jia Z."/>
            <person name="Ren Y."/>
            <person name="Tian G."/>
            <person name="Lu Y."/>
            <person name="Ruan J."/>
            <person name="Qian W."/>
            <person name="Wang M."/>
            <person name="Huang Q."/>
            <person name="Li B."/>
            <person name="Xuan Z."/>
            <person name="Cao J."/>
            <person name="Asan"/>
            <person name="Wu Z."/>
            <person name="Zhang J."/>
            <person name="Cai Q."/>
            <person name="Bai Y."/>
            <person name="Zhao B."/>
            <person name="Han Y."/>
            <person name="Li Y."/>
            <person name="Li X."/>
            <person name="Wang S."/>
            <person name="Shi Q."/>
            <person name="Liu S."/>
            <person name="Cho W.K."/>
            <person name="Kim J.Y."/>
            <person name="Xu Y."/>
            <person name="Heller-Uszynska K."/>
            <person name="Miao H."/>
            <person name="Cheng Z."/>
            <person name="Zhang S."/>
            <person name="Wu J."/>
            <person name="Yang Y."/>
            <person name="Kang H."/>
            <person name="Li M."/>
            <person name="Liang H."/>
            <person name="Ren X."/>
            <person name="Shi Z."/>
            <person name="Wen M."/>
            <person name="Jian M."/>
            <person name="Yang H."/>
            <person name="Zhang G."/>
            <person name="Yang Z."/>
            <person name="Chen R."/>
            <person name="Liu S."/>
            <person name="Li J."/>
            <person name="Ma L."/>
            <person name="Liu H."/>
            <person name="Zhou Y."/>
            <person name="Zhao J."/>
            <person name="Fang X."/>
            <person name="Li G."/>
            <person name="Fang L."/>
            <person name="Li Y."/>
            <person name="Liu D."/>
            <person name="Zheng H."/>
            <person name="Zhang Y."/>
            <person name="Qin N."/>
            <person name="Li Z."/>
            <person name="Yang G."/>
            <person name="Yang S."/>
            <person name="Bolund L."/>
            <person name="Kristiansen K."/>
            <person name="Zheng H."/>
            <person name="Li S."/>
            <person name="Zhang X."/>
            <person name="Yang H."/>
            <person name="Wang J."/>
            <person name="Sun R."/>
            <person name="Zhang B."/>
            <person name="Jiang S."/>
            <person name="Wang J."/>
            <person name="Du Y."/>
            <person name="Li S."/>
        </authorList>
    </citation>
    <scope>NUCLEOTIDE SEQUENCE [LARGE SCALE GENOMIC DNA]</scope>
    <source>
        <strain evidence="3">cv. 9930</strain>
    </source>
</reference>
<dbReference type="Proteomes" id="UP000029981">
    <property type="component" value="Chromosome 6"/>
</dbReference>
<keyword evidence="3" id="KW-1185">Reference proteome</keyword>
<gene>
    <name evidence="2" type="ORF">Csa_6G187940</name>
</gene>
<evidence type="ECO:0000256" key="1">
    <source>
        <dbReference type="SAM" id="MobiDB-lite"/>
    </source>
</evidence>
<evidence type="ECO:0000313" key="3">
    <source>
        <dbReference type="Proteomes" id="UP000029981"/>
    </source>
</evidence>